<comment type="similarity">
    <text evidence="1">Belongs to the peptidase S33 family.</text>
</comment>
<dbReference type="InterPro" id="IPR029058">
    <property type="entry name" value="AB_hydrolase_fold"/>
</dbReference>
<evidence type="ECO:0000256" key="1">
    <source>
        <dbReference type="ARBA" id="ARBA00010088"/>
    </source>
</evidence>
<feature type="domain" description="AB hydrolase-1" evidence="3">
    <location>
        <begin position="61"/>
        <end position="381"/>
    </location>
</feature>
<evidence type="ECO:0000313" key="5">
    <source>
        <dbReference type="Proteomes" id="UP000324897"/>
    </source>
</evidence>
<evidence type="ECO:0000313" key="4">
    <source>
        <dbReference type="EMBL" id="TVU36417.1"/>
    </source>
</evidence>
<reference evidence="4 5" key="1">
    <citation type="journal article" date="2019" name="Sci. Rep.">
        <title>A high-quality genome of Eragrostis curvula grass provides insights into Poaceae evolution and supports new strategies to enhance forage quality.</title>
        <authorList>
            <person name="Carballo J."/>
            <person name="Santos B.A.C.M."/>
            <person name="Zappacosta D."/>
            <person name="Garbus I."/>
            <person name="Selva J.P."/>
            <person name="Gallo C.A."/>
            <person name="Diaz A."/>
            <person name="Albertini E."/>
            <person name="Caccamo M."/>
            <person name="Echenique V."/>
        </authorList>
    </citation>
    <scope>NUCLEOTIDE SEQUENCE [LARGE SCALE GENOMIC DNA]</scope>
    <source>
        <strain evidence="5">cv. Victoria</strain>
        <tissue evidence="4">Leaf</tissue>
    </source>
</reference>
<protein>
    <recommendedName>
        <fullName evidence="3">AB hydrolase-1 domain-containing protein</fullName>
    </recommendedName>
</protein>
<dbReference type="OrthoDB" id="8119704at2759"/>
<dbReference type="EMBL" id="RWGY01000009">
    <property type="protein sequence ID" value="TVU36417.1"/>
    <property type="molecule type" value="Genomic_DNA"/>
</dbReference>
<dbReference type="Proteomes" id="UP000324897">
    <property type="component" value="Unassembled WGS sequence"/>
</dbReference>
<keyword evidence="5" id="KW-1185">Reference proteome</keyword>
<dbReference type="InterPro" id="IPR051601">
    <property type="entry name" value="Serine_prot/Carboxylest_S33"/>
</dbReference>
<dbReference type="InterPro" id="IPR000073">
    <property type="entry name" value="AB_hydrolase_1"/>
</dbReference>
<keyword evidence="2" id="KW-0378">Hydrolase</keyword>
<sequence length="394" mass="43500">MAASLRVASSLRSRLLSSSSAWCPRRLLSSSVGSDAPQTETLAFDEIQLSPEKPPTATAFVLHGLLGSGRNWRSFSRTLASELRNRAPSDEWRMVLVDLRNHGRSAGIKGLSPPHDMSTAAKDIADLVKARGWAWPDVVVGHSMGGKVALDFAESCSRGAYGESAVLPKQLWVLDSVPGEVKTDNSDGEVERVLQTLASLPSSLPSRKYCLFCSLDDAWSYFLPDATIELQIQNLTICGLDASLVGCSEEITGYITGNINPRWVVDHMLNLGFSKSLSEWIGSNLKKDNEHVTWAFDLQAAIDMFNSYRERDYWPLLEHPPKGLEIAIVQAELSDRWDPNDVQRLKALSRRESKPDAGKTSLHVLPNSGHWVHVDNPKGLLEIMVPNFLSTVQK</sequence>
<dbReference type="PANTHER" id="PTHR43248:SF3">
    <property type="entry name" value="AB HYDROLASE-1 DOMAIN-CONTAINING PROTEIN"/>
    <property type="match status" value="1"/>
</dbReference>
<dbReference type="SUPFAM" id="SSF53474">
    <property type="entry name" value="alpha/beta-Hydrolases"/>
    <property type="match status" value="1"/>
</dbReference>
<evidence type="ECO:0000256" key="2">
    <source>
        <dbReference type="ARBA" id="ARBA00022801"/>
    </source>
</evidence>
<dbReference type="AlphaFoldDB" id="A0A5J9VLF6"/>
<organism evidence="4 5">
    <name type="scientific">Eragrostis curvula</name>
    <name type="common">weeping love grass</name>
    <dbReference type="NCBI Taxonomy" id="38414"/>
    <lineage>
        <taxon>Eukaryota</taxon>
        <taxon>Viridiplantae</taxon>
        <taxon>Streptophyta</taxon>
        <taxon>Embryophyta</taxon>
        <taxon>Tracheophyta</taxon>
        <taxon>Spermatophyta</taxon>
        <taxon>Magnoliopsida</taxon>
        <taxon>Liliopsida</taxon>
        <taxon>Poales</taxon>
        <taxon>Poaceae</taxon>
        <taxon>PACMAD clade</taxon>
        <taxon>Chloridoideae</taxon>
        <taxon>Eragrostideae</taxon>
        <taxon>Eragrostidinae</taxon>
        <taxon>Eragrostis</taxon>
    </lineage>
</organism>
<accession>A0A5J9VLF6</accession>
<dbReference type="Pfam" id="PF12697">
    <property type="entry name" value="Abhydrolase_6"/>
    <property type="match status" value="1"/>
</dbReference>
<comment type="caution">
    <text evidence="4">The sequence shown here is derived from an EMBL/GenBank/DDBJ whole genome shotgun (WGS) entry which is preliminary data.</text>
</comment>
<evidence type="ECO:0000259" key="3">
    <source>
        <dbReference type="Pfam" id="PF12697"/>
    </source>
</evidence>
<dbReference type="GO" id="GO:0016787">
    <property type="term" value="F:hydrolase activity"/>
    <property type="evidence" value="ECO:0007669"/>
    <property type="project" value="UniProtKB-KW"/>
</dbReference>
<dbReference type="Gramene" id="TVU36417">
    <property type="protein sequence ID" value="TVU36417"/>
    <property type="gene ID" value="EJB05_18350"/>
</dbReference>
<proteinExistence type="inferred from homology"/>
<dbReference type="Gene3D" id="3.40.50.1820">
    <property type="entry name" value="alpha/beta hydrolase"/>
    <property type="match status" value="1"/>
</dbReference>
<gene>
    <name evidence="4" type="ORF">EJB05_18350</name>
</gene>
<dbReference type="PANTHER" id="PTHR43248">
    <property type="entry name" value="2-SUCCINYL-6-HYDROXY-2,4-CYCLOHEXADIENE-1-CARBOXYLATE SYNTHASE"/>
    <property type="match status" value="1"/>
</dbReference>
<name>A0A5J9VLF6_9POAL</name>